<dbReference type="InterPro" id="IPR041698">
    <property type="entry name" value="Methyltransf_25"/>
</dbReference>
<evidence type="ECO:0000256" key="1">
    <source>
        <dbReference type="ARBA" id="ARBA00022679"/>
    </source>
</evidence>
<gene>
    <name evidence="3" type="ORF">UY22_C0022G0002</name>
</gene>
<evidence type="ECO:0000259" key="2">
    <source>
        <dbReference type="Pfam" id="PF13649"/>
    </source>
</evidence>
<dbReference type="Proteomes" id="UP000034877">
    <property type="component" value="Unassembled WGS sequence"/>
</dbReference>
<dbReference type="EMBL" id="LCPE01000022">
    <property type="protein sequence ID" value="KKU93104.1"/>
    <property type="molecule type" value="Genomic_DNA"/>
</dbReference>
<proteinExistence type="predicted"/>
<sequence>MAFDRINIVSKWITQRSHISRILDIGFGPADIEQKLWKFRNLIHLRGIDISEKAVDQAKKKFKSWNFQKKSIENTNQKENYFDCILALEVLEHIKPSEILNILKNILKLLRKDGVLIVSVPVNEGLEDMVNIMRNPNAHVRVYTKDLIIAELEMCGYKILKIKVLYAFHSLYKIKSIVCYLFPRIRQPNNIIILAQKL</sequence>
<dbReference type="PANTHER" id="PTHR43861">
    <property type="entry name" value="TRANS-ACONITATE 2-METHYLTRANSFERASE-RELATED"/>
    <property type="match status" value="1"/>
</dbReference>
<dbReference type="InterPro" id="IPR029063">
    <property type="entry name" value="SAM-dependent_MTases_sf"/>
</dbReference>
<evidence type="ECO:0000313" key="3">
    <source>
        <dbReference type="EMBL" id="KKU93104.1"/>
    </source>
</evidence>
<reference evidence="3 4" key="1">
    <citation type="journal article" date="2015" name="Nature">
        <title>rRNA introns, odd ribosomes, and small enigmatic genomes across a large radiation of phyla.</title>
        <authorList>
            <person name="Brown C.T."/>
            <person name="Hug L.A."/>
            <person name="Thomas B.C."/>
            <person name="Sharon I."/>
            <person name="Castelle C.J."/>
            <person name="Singh A."/>
            <person name="Wilkins M.J."/>
            <person name="Williams K.H."/>
            <person name="Banfield J.F."/>
        </authorList>
    </citation>
    <scope>NUCLEOTIDE SEQUENCE [LARGE SCALE GENOMIC DNA]</scope>
</reference>
<feature type="domain" description="Methyltransferase" evidence="2">
    <location>
        <begin position="22"/>
        <end position="114"/>
    </location>
</feature>
<name>A0A0G1UG76_9BACT</name>
<keyword evidence="1" id="KW-0808">Transferase</keyword>
<dbReference type="CDD" id="cd02440">
    <property type="entry name" value="AdoMet_MTases"/>
    <property type="match status" value="1"/>
</dbReference>
<dbReference type="GO" id="GO:0016740">
    <property type="term" value="F:transferase activity"/>
    <property type="evidence" value="ECO:0007669"/>
    <property type="project" value="UniProtKB-KW"/>
</dbReference>
<dbReference type="Pfam" id="PF13649">
    <property type="entry name" value="Methyltransf_25"/>
    <property type="match status" value="1"/>
</dbReference>
<protein>
    <recommendedName>
        <fullName evidence="2">Methyltransferase domain-containing protein</fullName>
    </recommendedName>
</protein>
<comment type="caution">
    <text evidence="3">The sequence shown here is derived from an EMBL/GenBank/DDBJ whole genome shotgun (WGS) entry which is preliminary data.</text>
</comment>
<evidence type="ECO:0000313" key="4">
    <source>
        <dbReference type="Proteomes" id="UP000034877"/>
    </source>
</evidence>
<dbReference type="Gene3D" id="3.40.50.150">
    <property type="entry name" value="Vaccinia Virus protein VP39"/>
    <property type="match status" value="1"/>
</dbReference>
<dbReference type="AlphaFoldDB" id="A0A0G1UG76"/>
<dbReference type="PANTHER" id="PTHR43861:SF6">
    <property type="entry name" value="METHYLTRANSFERASE TYPE 11"/>
    <property type="match status" value="1"/>
</dbReference>
<organism evidence="3 4">
    <name type="scientific">Candidatus Amesbacteria bacterium GW2011_GWC1_48_10</name>
    <dbReference type="NCBI Taxonomy" id="1618365"/>
    <lineage>
        <taxon>Bacteria</taxon>
        <taxon>Candidatus Amesiibacteriota</taxon>
    </lineage>
</organism>
<accession>A0A0G1UG76</accession>
<dbReference type="SUPFAM" id="SSF53335">
    <property type="entry name" value="S-adenosyl-L-methionine-dependent methyltransferases"/>
    <property type="match status" value="1"/>
</dbReference>